<dbReference type="Pfam" id="PF00622">
    <property type="entry name" value="SPRY"/>
    <property type="match status" value="2"/>
</dbReference>
<dbReference type="Gene3D" id="2.60.120.920">
    <property type="match status" value="2"/>
</dbReference>
<proteinExistence type="predicted"/>
<dbReference type="EMBL" id="CAJPIN010002001">
    <property type="protein sequence ID" value="CAG2055035.1"/>
    <property type="molecule type" value="Genomic_DNA"/>
</dbReference>
<dbReference type="InterPro" id="IPR001870">
    <property type="entry name" value="B30.2/SPRY"/>
</dbReference>
<protein>
    <recommendedName>
        <fullName evidence="2">B30.2/SPRY domain-containing protein</fullName>
    </recommendedName>
</protein>
<dbReference type="InterPro" id="IPR035764">
    <property type="entry name" value="SPRY2_RyR"/>
</dbReference>
<evidence type="ECO:0000313" key="3">
    <source>
        <dbReference type="EMBL" id="CAG2055035.1"/>
    </source>
</evidence>
<feature type="region of interest" description="Disordered" evidence="1">
    <location>
        <begin position="302"/>
        <end position="352"/>
    </location>
</feature>
<reference evidence="3" key="1">
    <citation type="submission" date="2021-03" db="EMBL/GenBank/DDBJ databases">
        <authorList>
            <person name="Tran Van P."/>
        </authorList>
    </citation>
    <scope>NUCLEOTIDE SEQUENCE</scope>
</reference>
<comment type="caution">
    <text evidence="3">The sequence shown here is derived from an EMBL/GenBank/DDBJ whole genome shotgun (WGS) entry which is preliminary data.</text>
</comment>
<dbReference type="SMART" id="SM00449">
    <property type="entry name" value="SPRY"/>
    <property type="match status" value="2"/>
</dbReference>
<dbReference type="PROSITE" id="PS50188">
    <property type="entry name" value="B302_SPRY"/>
    <property type="match status" value="2"/>
</dbReference>
<evidence type="ECO:0000313" key="4">
    <source>
        <dbReference type="Proteomes" id="UP001153148"/>
    </source>
</evidence>
<sequence length="1040" mass="117798">MLAEAGRNRLIAFRTYRAERNYAVSTGKWYFEFEILTAGPMRVGWAKADCNPGCQLGSDESTWAFDGYNEEKVYCGSAESFGKQWQVGDVVGVFLDLIDRTISFSLNGELLMDALGGETTFADVQGETFVPAFTLGVGQRAKLTFGQDVNQLKFFTTCGLQEGYEPFCVNMKRAVTYWYTKDQPIFENTDDMPDTQIDMTRIPAGSDSPPCMKISHNTFETMEKANWEFLRLSLPVICNSSFIEEGEKIRRWQEIKIRQHRLLAEADQTTPAHIEQIMRSGFSMSDIKGLQRGYSDDAAEADEMMMNGPSPDSPPSKLKHKPSRPPRKGSLSRNTTFDLQINGPLQQGKMHRSTSELDLNAYDGMTNNIDSKDDKKKRGRSPFRFFSRKRDASSDRLKKSKTPEPGMYLGDMPPERNKPLGMVILNFITDLKIVPPTIPERGPKIMSVPTGTGVESIGNEIFDAECLKLINEYFYGVRIFPGQDPTHVYVGWVTTQYHLHSKDFNQSRVRKGSVVITDDYDRVIDSIDRQSCYMVRADELYNEVTHDASGKGASQGMFIGCFVDAATGFITFTCEGKETTHRYRMEPNTKLFPAIFVEATSKEILQIELGRTSTTLPLSAAVLQNSERHVIPQFPPRLKVQCLKPHQWARVPNQSLQVHALKLSDIRGWSMLCEDPVSMIALHIPEEDRCIDVLELIEMERLLSFHSHTLTLYAALCYQSNYRAAHALCHHVDQKQLLYAIRSEYMSGPLRQGFYDLLIALHIESHATTMEVCKNEFIVPLGQELKELYVDAEMGHSLRSQKMESVRPQMKMTDIAETVDNIRTLYSPHFPLDVVKNYIMTALDEAVQINQVHNRDPIGGSNENLFLPLLKLVDRLLLIGMLTDEDVEKLLIMVDPETWDPTFEKDGKDEHKKGLLHMRMAEGAKLQMCYLLHHLCDSQLRHRVESIIAFSHDFVGDLQTDQLRRYVEIKASDLPSAVAAKKTKEFRCPPREQEKPPPVHPTEIRTSISPSSAVGLNTTSALANYATKAGIKDYNYGDKP</sequence>
<name>A0ABN7NGN4_TIMPD</name>
<feature type="compositionally biased region" description="Basic and acidic residues" evidence="1">
    <location>
        <begin position="388"/>
        <end position="397"/>
    </location>
</feature>
<organism evidence="3 4">
    <name type="scientific">Timema podura</name>
    <name type="common">Walking stick</name>
    <dbReference type="NCBI Taxonomy" id="61482"/>
    <lineage>
        <taxon>Eukaryota</taxon>
        <taxon>Metazoa</taxon>
        <taxon>Ecdysozoa</taxon>
        <taxon>Arthropoda</taxon>
        <taxon>Hexapoda</taxon>
        <taxon>Insecta</taxon>
        <taxon>Pterygota</taxon>
        <taxon>Neoptera</taxon>
        <taxon>Polyneoptera</taxon>
        <taxon>Phasmatodea</taxon>
        <taxon>Timematodea</taxon>
        <taxon>Timematoidea</taxon>
        <taxon>Timematidae</taxon>
        <taxon>Timema</taxon>
    </lineage>
</organism>
<feature type="domain" description="B30.2/SPRY" evidence="2">
    <location>
        <begin position="407"/>
        <end position="614"/>
    </location>
</feature>
<dbReference type="InterPro" id="IPR035762">
    <property type="entry name" value="SPRY3_RyR"/>
</dbReference>
<accession>A0ABN7NGN4</accession>
<dbReference type="InterPro" id="IPR015925">
    <property type="entry name" value="Ryanodine_IP3_receptor"/>
</dbReference>
<feature type="compositionally biased region" description="Basic and acidic residues" evidence="1">
    <location>
        <begin position="987"/>
        <end position="997"/>
    </location>
</feature>
<dbReference type="InterPro" id="IPR048581">
    <property type="entry name" value="RYDR_Jsol"/>
</dbReference>
<dbReference type="InterPro" id="IPR013320">
    <property type="entry name" value="ConA-like_dom_sf"/>
</dbReference>
<dbReference type="InterPro" id="IPR003877">
    <property type="entry name" value="SPRY_dom"/>
</dbReference>
<feature type="region of interest" description="Disordered" evidence="1">
    <location>
        <begin position="366"/>
        <end position="413"/>
    </location>
</feature>
<dbReference type="Proteomes" id="UP001153148">
    <property type="component" value="Unassembled WGS sequence"/>
</dbReference>
<dbReference type="CDD" id="cd12878">
    <property type="entry name" value="SPRY2_RyR"/>
    <property type="match status" value="1"/>
</dbReference>
<dbReference type="InterPro" id="IPR043136">
    <property type="entry name" value="B30.2/SPRY_sf"/>
</dbReference>
<feature type="domain" description="B30.2/SPRY" evidence="2">
    <location>
        <begin position="1"/>
        <end position="150"/>
    </location>
</feature>
<dbReference type="PANTHER" id="PTHR46399:SF8">
    <property type="entry name" value="B30.2_SPRY DOMAIN-CONTAINING PROTEIN"/>
    <property type="match status" value="1"/>
</dbReference>
<feature type="region of interest" description="Disordered" evidence="1">
    <location>
        <begin position="987"/>
        <end position="1010"/>
    </location>
</feature>
<evidence type="ECO:0000256" key="1">
    <source>
        <dbReference type="SAM" id="MobiDB-lite"/>
    </source>
</evidence>
<gene>
    <name evidence="3" type="ORF">TPAB3V08_LOCUS2048</name>
</gene>
<keyword evidence="4" id="KW-1185">Reference proteome</keyword>
<dbReference type="Pfam" id="PF21119">
    <property type="entry name" value="RYDR_Jsol"/>
    <property type="match status" value="1"/>
</dbReference>
<feature type="compositionally biased region" description="Basic residues" evidence="1">
    <location>
        <begin position="317"/>
        <end position="327"/>
    </location>
</feature>
<feature type="compositionally biased region" description="Polar residues" evidence="1">
    <location>
        <begin position="331"/>
        <end position="345"/>
    </location>
</feature>
<dbReference type="SUPFAM" id="SSF49899">
    <property type="entry name" value="Concanavalin A-like lectins/glucanases"/>
    <property type="match status" value="2"/>
</dbReference>
<dbReference type="PANTHER" id="PTHR46399">
    <property type="entry name" value="B30.2/SPRY DOMAIN-CONTAINING PROTEIN"/>
    <property type="match status" value="1"/>
</dbReference>
<dbReference type="CDD" id="cd12879">
    <property type="entry name" value="SPRY3_RyR"/>
    <property type="match status" value="1"/>
</dbReference>
<evidence type="ECO:0000259" key="2">
    <source>
        <dbReference type="PROSITE" id="PS50188"/>
    </source>
</evidence>